<protein>
    <submittedName>
        <fullName evidence="1">Uncharacterized protein</fullName>
    </submittedName>
</protein>
<organism evidence="1 2">
    <name type="scientific">Taibaiella soli</name>
    <dbReference type="NCBI Taxonomy" id="1649169"/>
    <lineage>
        <taxon>Bacteria</taxon>
        <taxon>Pseudomonadati</taxon>
        <taxon>Bacteroidota</taxon>
        <taxon>Chitinophagia</taxon>
        <taxon>Chitinophagales</taxon>
        <taxon>Chitinophagaceae</taxon>
        <taxon>Taibaiella</taxon>
    </lineage>
</organism>
<name>A0A2W2AD41_9BACT</name>
<dbReference type="EMBL" id="QKTW01000013">
    <property type="protein sequence ID" value="PZF73365.1"/>
    <property type="molecule type" value="Genomic_DNA"/>
</dbReference>
<proteinExistence type="predicted"/>
<gene>
    <name evidence="1" type="ORF">DN068_08215</name>
</gene>
<sequence>MRHPAEICALITRVIAEELPNSEAVETTWQPDFASGKNIFAASSSTPIKLPCVAPFSARIATESACIKKQRSDDFKPSDRLA</sequence>
<evidence type="ECO:0000313" key="2">
    <source>
        <dbReference type="Proteomes" id="UP000248745"/>
    </source>
</evidence>
<evidence type="ECO:0000313" key="1">
    <source>
        <dbReference type="EMBL" id="PZF73365.1"/>
    </source>
</evidence>
<dbReference type="Proteomes" id="UP000248745">
    <property type="component" value="Unassembled WGS sequence"/>
</dbReference>
<keyword evidence="2" id="KW-1185">Reference proteome</keyword>
<dbReference type="AlphaFoldDB" id="A0A2W2AD41"/>
<reference evidence="1 2" key="1">
    <citation type="submission" date="2018-06" db="EMBL/GenBank/DDBJ databases">
        <title>Mucibacter soli gen. nov., sp. nov., a new member of the family Chitinophagaceae producing mucin.</title>
        <authorList>
            <person name="Kim M.-K."/>
            <person name="Park S."/>
            <person name="Kim T.-S."/>
            <person name="Joung Y."/>
            <person name="Han J.-H."/>
            <person name="Kim S.B."/>
        </authorList>
    </citation>
    <scope>NUCLEOTIDE SEQUENCE [LARGE SCALE GENOMIC DNA]</scope>
    <source>
        <strain evidence="1 2">R1-15</strain>
    </source>
</reference>
<comment type="caution">
    <text evidence="1">The sequence shown here is derived from an EMBL/GenBank/DDBJ whole genome shotgun (WGS) entry which is preliminary data.</text>
</comment>
<accession>A0A2W2AD41</accession>